<protein>
    <recommendedName>
        <fullName evidence="5">ABC transporter permease</fullName>
    </recommendedName>
</protein>
<feature type="transmembrane region" description="Helical" evidence="2">
    <location>
        <begin position="143"/>
        <end position="160"/>
    </location>
</feature>
<comment type="caution">
    <text evidence="3">The sequence shown here is derived from an EMBL/GenBank/DDBJ whole genome shotgun (WGS) entry which is preliminary data.</text>
</comment>
<accession>B4DB44</accession>
<evidence type="ECO:0008006" key="5">
    <source>
        <dbReference type="Google" id="ProtNLM"/>
    </source>
</evidence>
<dbReference type="RefSeq" id="WP_006983454.1">
    <property type="nucleotide sequence ID" value="NZ_ABVL01000035.1"/>
</dbReference>
<feature type="compositionally biased region" description="Low complexity" evidence="1">
    <location>
        <begin position="270"/>
        <end position="285"/>
    </location>
</feature>
<dbReference type="EMBL" id="ABVL01000035">
    <property type="protein sequence ID" value="EDY16322.1"/>
    <property type="molecule type" value="Genomic_DNA"/>
</dbReference>
<feature type="transmembrane region" description="Helical" evidence="2">
    <location>
        <begin position="64"/>
        <end position="87"/>
    </location>
</feature>
<feature type="transmembrane region" description="Helical" evidence="2">
    <location>
        <begin position="167"/>
        <end position="189"/>
    </location>
</feature>
<feature type="region of interest" description="Disordered" evidence="1">
    <location>
        <begin position="265"/>
        <end position="285"/>
    </location>
</feature>
<keyword evidence="2" id="KW-0812">Transmembrane</keyword>
<evidence type="ECO:0000256" key="1">
    <source>
        <dbReference type="SAM" id="MobiDB-lite"/>
    </source>
</evidence>
<keyword evidence="2" id="KW-0472">Membrane</keyword>
<feature type="transmembrane region" description="Helical" evidence="2">
    <location>
        <begin position="114"/>
        <end position="131"/>
    </location>
</feature>
<dbReference type="AlphaFoldDB" id="B4DB44"/>
<gene>
    <name evidence="3" type="ORF">CfE428DRAFT_6135</name>
</gene>
<organism evidence="3 4">
    <name type="scientific">Chthoniobacter flavus Ellin428</name>
    <dbReference type="NCBI Taxonomy" id="497964"/>
    <lineage>
        <taxon>Bacteria</taxon>
        <taxon>Pseudomonadati</taxon>
        <taxon>Verrucomicrobiota</taxon>
        <taxon>Spartobacteria</taxon>
        <taxon>Chthoniobacterales</taxon>
        <taxon>Chthoniobacteraceae</taxon>
        <taxon>Chthoniobacter</taxon>
    </lineage>
</organism>
<sequence length="285" mass="30909">MKIVFAQLKKDMRCQRGALILWVICLVLGALPYLAATALGHSMEKSLDMLNLSEGQRLAGAVSMVAIFITCAMAAMFGMFLLLPILVTQVVHEDPLMGTTAFWQTRPIPRSKMLLAKTLFIGVLLLPLMLAMAKGGKIGDDQFWPAMAAWIAAVAALASITPGTGAWFGYGLAFLFGKQIFSGTINQIWNHYHGPSALFSDETLRPLIAVGSLLHFNASDFYHLCYLLGFAVVFIHQYLTLRTKRSLALFIAVLAAVGVLQMSAGPSPDNSNSVIRINSSSSQTP</sequence>
<feature type="transmembrane region" description="Helical" evidence="2">
    <location>
        <begin position="221"/>
        <end position="239"/>
    </location>
</feature>
<proteinExistence type="predicted"/>
<dbReference type="Proteomes" id="UP000005824">
    <property type="component" value="Unassembled WGS sequence"/>
</dbReference>
<feature type="transmembrane region" description="Helical" evidence="2">
    <location>
        <begin position="246"/>
        <end position="264"/>
    </location>
</feature>
<evidence type="ECO:0000256" key="2">
    <source>
        <dbReference type="SAM" id="Phobius"/>
    </source>
</evidence>
<keyword evidence="4" id="KW-1185">Reference proteome</keyword>
<keyword evidence="2" id="KW-1133">Transmembrane helix</keyword>
<reference evidence="3 4" key="1">
    <citation type="journal article" date="2011" name="J. Bacteriol.">
        <title>Genome sequence of Chthoniobacter flavus Ellin428, an aerobic heterotrophic soil bacterium.</title>
        <authorList>
            <person name="Kant R."/>
            <person name="van Passel M.W."/>
            <person name="Palva A."/>
            <person name="Lucas S."/>
            <person name="Lapidus A."/>
            <person name="Glavina Del Rio T."/>
            <person name="Dalin E."/>
            <person name="Tice H."/>
            <person name="Bruce D."/>
            <person name="Goodwin L."/>
            <person name="Pitluck S."/>
            <person name="Larimer F.W."/>
            <person name="Land M.L."/>
            <person name="Hauser L."/>
            <person name="Sangwan P."/>
            <person name="de Vos W.M."/>
            <person name="Janssen P.H."/>
            <person name="Smidt H."/>
        </authorList>
    </citation>
    <scope>NUCLEOTIDE SEQUENCE [LARGE SCALE GENOMIC DNA]</scope>
    <source>
        <strain evidence="3 4">Ellin428</strain>
    </source>
</reference>
<dbReference type="InParanoid" id="B4DB44"/>
<dbReference type="STRING" id="497964.CfE428DRAFT_6135"/>
<evidence type="ECO:0000313" key="4">
    <source>
        <dbReference type="Proteomes" id="UP000005824"/>
    </source>
</evidence>
<evidence type="ECO:0000313" key="3">
    <source>
        <dbReference type="EMBL" id="EDY16322.1"/>
    </source>
</evidence>
<name>B4DB44_9BACT</name>